<evidence type="ECO:0000256" key="2">
    <source>
        <dbReference type="ARBA" id="ARBA00023015"/>
    </source>
</evidence>
<accession>A0AAD7KZ73</accession>
<feature type="region of interest" description="Disordered" evidence="6">
    <location>
        <begin position="178"/>
        <end position="198"/>
    </location>
</feature>
<evidence type="ECO:0000256" key="3">
    <source>
        <dbReference type="ARBA" id="ARBA00023125"/>
    </source>
</evidence>
<dbReference type="SMART" id="SM01019">
    <property type="entry name" value="B3"/>
    <property type="match status" value="1"/>
</dbReference>
<dbReference type="AlphaFoldDB" id="A0AAD7KZ73"/>
<dbReference type="PANTHER" id="PTHR46245:SF19">
    <property type="entry name" value="TF-B3 DOMAIN-CONTAINING PROTEIN"/>
    <property type="match status" value="1"/>
</dbReference>
<dbReference type="Proteomes" id="UP001163823">
    <property type="component" value="Chromosome 12"/>
</dbReference>
<dbReference type="EMBL" id="JARAOO010000012">
    <property type="protein sequence ID" value="KAJ7948590.1"/>
    <property type="molecule type" value="Genomic_DNA"/>
</dbReference>
<dbReference type="PROSITE" id="PS50863">
    <property type="entry name" value="B3"/>
    <property type="match status" value="1"/>
</dbReference>
<sequence length="360" mass="39959">MATGGGAAASSSTIKTCFHCKTETAQFRKGWKLRSGGFAELCDQCGDAFERGTFCETFHLDSDGWRDCAFCRKMIHCGCIMSYHMLIELDFGGVCCIDCMKDDIGVAEIMYQLQNASTEFLQNFMKDLMEMVPAEVGLSVENDKVMAETNFMQEDPVSSAGSAIHCVLPSETEAQLADPGSPCQRLAPASPSGEHLHRNSPSGIDISCDPYIDSAMSQGVCCELIPHQHWPRIRDEELLRIPLDDTDVRARIVIPKKCAEAYFPKVHESRGLPITVQDTSGKDWEFNFCSWMNARSQMYVLEGLKDYMALMQCKPGDIVSFFRTEPEGKLVIGTRKSPAVSPPVEELPPIVGRNKRHSTD</sequence>
<evidence type="ECO:0000256" key="6">
    <source>
        <dbReference type="SAM" id="MobiDB-lite"/>
    </source>
</evidence>
<keyword evidence="5" id="KW-0539">Nucleus</keyword>
<dbReference type="InterPro" id="IPR057743">
    <property type="entry name" value="Zfn_VAL1-3_N"/>
</dbReference>
<keyword evidence="3" id="KW-0238">DNA-binding</keyword>
<evidence type="ECO:0000256" key="5">
    <source>
        <dbReference type="ARBA" id="ARBA00023242"/>
    </source>
</evidence>
<dbReference type="SUPFAM" id="SSF101936">
    <property type="entry name" value="DNA-binding pseudobarrel domain"/>
    <property type="match status" value="1"/>
</dbReference>
<proteinExistence type="predicted"/>
<reference evidence="8" key="1">
    <citation type="journal article" date="2023" name="Science">
        <title>Elucidation of the pathway for biosynthesis of saponin adjuvants from the soapbark tree.</title>
        <authorList>
            <person name="Reed J."/>
            <person name="Orme A."/>
            <person name="El-Demerdash A."/>
            <person name="Owen C."/>
            <person name="Martin L.B.B."/>
            <person name="Misra R.C."/>
            <person name="Kikuchi S."/>
            <person name="Rejzek M."/>
            <person name="Martin A.C."/>
            <person name="Harkess A."/>
            <person name="Leebens-Mack J."/>
            <person name="Louveau T."/>
            <person name="Stephenson M.J."/>
            <person name="Osbourn A."/>
        </authorList>
    </citation>
    <scope>NUCLEOTIDE SEQUENCE</scope>
    <source>
        <strain evidence="8">S10</strain>
    </source>
</reference>
<dbReference type="Gene3D" id="2.40.330.10">
    <property type="entry name" value="DNA-binding pseudobarrel domain"/>
    <property type="match status" value="1"/>
</dbReference>
<dbReference type="Pfam" id="PF02362">
    <property type="entry name" value="B3"/>
    <property type="match status" value="1"/>
</dbReference>
<dbReference type="InterPro" id="IPR003340">
    <property type="entry name" value="B3_DNA-bd"/>
</dbReference>
<feature type="domain" description="TF-B3" evidence="7">
    <location>
        <begin position="237"/>
        <end position="338"/>
    </location>
</feature>
<name>A0AAD7KZ73_QUISA</name>
<keyword evidence="2" id="KW-0805">Transcription regulation</keyword>
<dbReference type="Pfam" id="PF25813">
    <property type="entry name" value="zf_VAL1_N"/>
    <property type="match status" value="1"/>
</dbReference>
<dbReference type="InterPro" id="IPR015300">
    <property type="entry name" value="DNA-bd_pseudobarrel_sf"/>
</dbReference>
<dbReference type="GO" id="GO:0005634">
    <property type="term" value="C:nucleus"/>
    <property type="evidence" value="ECO:0007669"/>
    <property type="project" value="UniProtKB-SubCell"/>
</dbReference>
<dbReference type="CDD" id="cd10017">
    <property type="entry name" value="B3_DNA"/>
    <property type="match status" value="1"/>
</dbReference>
<evidence type="ECO:0000313" key="8">
    <source>
        <dbReference type="EMBL" id="KAJ7948590.1"/>
    </source>
</evidence>
<gene>
    <name evidence="8" type="ORF">O6P43_029042</name>
</gene>
<feature type="region of interest" description="Disordered" evidence="6">
    <location>
        <begin position="335"/>
        <end position="360"/>
    </location>
</feature>
<comment type="caution">
    <text evidence="8">The sequence shown here is derived from an EMBL/GenBank/DDBJ whole genome shotgun (WGS) entry which is preliminary data.</text>
</comment>
<protein>
    <submittedName>
        <fullName evidence="8">B3 domain-containing protein</fullName>
    </submittedName>
</protein>
<keyword evidence="4" id="KW-0804">Transcription</keyword>
<organism evidence="8 9">
    <name type="scientific">Quillaja saponaria</name>
    <name type="common">Soap bark tree</name>
    <dbReference type="NCBI Taxonomy" id="32244"/>
    <lineage>
        <taxon>Eukaryota</taxon>
        <taxon>Viridiplantae</taxon>
        <taxon>Streptophyta</taxon>
        <taxon>Embryophyta</taxon>
        <taxon>Tracheophyta</taxon>
        <taxon>Spermatophyta</taxon>
        <taxon>Magnoliopsida</taxon>
        <taxon>eudicotyledons</taxon>
        <taxon>Gunneridae</taxon>
        <taxon>Pentapetalae</taxon>
        <taxon>rosids</taxon>
        <taxon>fabids</taxon>
        <taxon>Fabales</taxon>
        <taxon>Quillajaceae</taxon>
        <taxon>Quillaja</taxon>
    </lineage>
</organism>
<dbReference type="PANTHER" id="PTHR46245">
    <property type="entry name" value="B3 DOMAIN-CONTAINING PROTEIN OS07G0563300"/>
    <property type="match status" value="1"/>
</dbReference>
<evidence type="ECO:0000313" key="9">
    <source>
        <dbReference type="Proteomes" id="UP001163823"/>
    </source>
</evidence>
<evidence type="ECO:0000259" key="7">
    <source>
        <dbReference type="PROSITE" id="PS50863"/>
    </source>
</evidence>
<evidence type="ECO:0000256" key="1">
    <source>
        <dbReference type="ARBA" id="ARBA00004123"/>
    </source>
</evidence>
<dbReference type="KEGG" id="qsa:O6P43_029042"/>
<keyword evidence="9" id="KW-1185">Reference proteome</keyword>
<dbReference type="GO" id="GO:0003677">
    <property type="term" value="F:DNA binding"/>
    <property type="evidence" value="ECO:0007669"/>
    <property type="project" value="UniProtKB-KW"/>
</dbReference>
<comment type="subcellular location">
    <subcellularLocation>
        <location evidence="1">Nucleus</location>
    </subcellularLocation>
</comment>
<evidence type="ECO:0000256" key="4">
    <source>
        <dbReference type="ARBA" id="ARBA00023163"/>
    </source>
</evidence>